<evidence type="ECO:0000256" key="13">
    <source>
        <dbReference type="SAM" id="Coils"/>
    </source>
</evidence>
<dbReference type="InterPro" id="IPR025943">
    <property type="entry name" value="Sigma_54_int_dom_ATP-bd_2"/>
</dbReference>
<keyword evidence="5" id="KW-0067">ATP-binding</keyword>
<dbReference type="SMART" id="SM00065">
    <property type="entry name" value="GAF"/>
    <property type="match status" value="1"/>
</dbReference>
<dbReference type="EMBL" id="DRBS01000251">
    <property type="protein sequence ID" value="HDD44512.1"/>
    <property type="molecule type" value="Genomic_DNA"/>
</dbReference>
<evidence type="ECO:0000256" key="4">
    <source>
        <dbReference type="ARBA" id="ARBA00022741"/>
    </source>
</evidence>
<dbReference type="GO" id="GO:0003700">
    <property type="term" value="F:DNA-binding transcription factor activity"/>
    <property type="evidence" value="ECO:0007669"/>
    <property type="project" value="UniProtKB-UniRule"/>
</dbReference>
<dbReference type="SUPFAM" id="SSF52540">
    <property type="entry name" value="P-loop containing nucleoside triphosphate hydrolases"/>
    <property type="match status" value="1"/>
</dbReference>
<dbReference type="InterPro" id="IPR010113">
    <property type="entry name" value="Nif-specific_regulatory_prot"/>
</dbReference>
<dbReference type="GO" id="GO:0000160">
    <property type="term" value="P:phosphorelay signal transduction system"/>
    <property type="evidence" value="ECO:0007669"/>
    <property type="project" value="UniProtKB-UniRule"/>
</dbReference>
<evidence type="ECO:0000256" key="7">
    <source>
        <dbReference type="ARBA" id="ARBA00023015"/>
    </source>
</evidence>
<evidence type="ECO:0000256" key="9">
    <source>
        <dbReference type="ARBA" id="ARBA00023159"/>
    </source>
</evidence>
<dbReference type="InterPro" id="IPR002078">
    <property type="entry name" value="Sigma_54_int"/>
</dbReference>
<dbReference type="InterPro" id="IPR025944">
    <property type="entry name" value="Sigma_54_int_dom_CS"/>
</dbReference>
<dbReference type="Gene3D" id="3.30.450.40">
    <property type="match status" value="1"/>
</dbReference>
<feature type="domain" description="Sigma-54 factor interaction" evidence="14">
    <location>
        <begin position="194"/>
        <end position="423"/>
    </location>
</feature>
<gene>
    <name evidence="15" type="primary">nifA</name>
    <name evidence="15" type="ORF">ENG63_06610</name>
</gene>
<dbReference type="PANTHER" id="PTHR32071">
    <property type="entry name" value="TRANSCRIPTIONAL REGULATORY PROTEIN"/>
    <property type="match status" value="1"/>
</dbReference>
<evidence type="ECO:0000256" key="1">
    <source>
        <dbReference type="ARBA" id="ARBA00002167"/>
    </source>
</evidence>
<keyword evidence="6 12" id="KW-0902">Two-component regulatory system</keyword>
<dbReference type="PROSITE" id="PS00676">
    <property type="entry name" value="SIGMA54_INTERACT_2"/>
    <property type="match status" value="1"/>
</dbReference>
<keyword evidence="9 12" id="KW-0010">Activator</keyword>
<dbReference type="SMART" id="SM00382">
    <property type="entry name" value="AAA"/>
    <property type="match status" value="1"/>
</dbReference>
<evidence type="ECO:0000256" key="11">
    <source>
        <dbReference type="ARBA" id="ARBA00023231"/>
    </source>
</evidence>
<dbReference type="PROSITE" id="PS00675">
    <property type="entry name" value="SIGMA54_INTERACT_1"/>
    <property type="match status" value="1"/>
</dbReference>
<comment type="caution">
    <text evidence="15">The sequence shown here is derived from an EMBL/GenBank/DDBJ whole genome shotgun (WGS) entry which is preliminary data.</text>
</comment>
<accession>A0A7C0YAD7</accession>
<dbReference type="Pfam" id="PF00158">
    <property type="entry name" value="Sigma54_activat"/>
    <property type="match status" value="1"/>
</dbReference>
<keyword evidence="10 12" id="KW-0804">Transcription</keyword>
<dbReference type="GO" id="GO:0009399">
    <property type="term" value="P:nitrogen fixation"/>
    <property type="evidence" value="ECO:0007669"/>
    <property type="project" value="UniProtKB-UniRule"/>
</dbReference>
<dbReference type="GO" id="GO:0043565">
    <property type="term" value="F:sequence-specific DNA binding"/>
    <property type="evidence" value="ECO:0007669"/>
    <property type="project" value="InterPro"/>
</dbReference>
<dbReference type="SUPFAM" id="SSF55781">
    <property type="entry name" value="GAF domain-like"/>
    <property type="match status" value="1"/>
</dbReference>
<dbReference type="InterPro" id="IPR025662">
    <property type="entry name" value="Sigma_54_int_dom_ATP-bd_1"/>
</dbReference>
<keyword evidence="13" id="KW-0175">Coiled coil</keyword>
<dbReference type="InterPro" id="IPR009057">
    <property type="entry name" value="Homeodomain-like_sf"/>
</dbReference>
<dbReference type="FunFam" id="3.40.50.300:FF:000006">
    <property type="entry name" value="DNA-binding transcriptional regulator NtrC"/>
    <property type="match status" value="1"/>
</dbReference>
<dbReference type="Pfam" id="PF25601">
    <property type="entry name" value="AAA_lid_14"/>
    <property type="match status" value="1"/>
</dbReference>
<dbReference type="InterPro" id="IPR058031">
    <property type="entry name" value="AAA_lid_NorR"/>
</dbReference>
<sequence>MNQIACLYEISQALSNLDLKNSLKKVLNILGNYMNIRRGAISIFDPQTAEIHIEVAYGLSAEARRRGRYRLGEGITGEVVATGRPIVVPIISQEPRFLNRTLSRSETEKKQTSFFCVPIKASEQVLGTLSIDKKFEGENTLEEDLKFLTVVAALVAQTVRNLLLFEAEKKRLEEENIKLKEKLQEKFKFSSNIIVGRSKVMEDVFRLIYQAAKSDATVLIRGESGTGKELVANAIHYNSTRASGPFIKINCAALPETLIESELFGHEKGAFSGAYTTKKGQFELADGGTIFLDEISELNLHLQAKLLRVLQEGEFYRVGGTKPIRVNIRIIAATNQNLEEAMKKNVFREDLYYRLNVFPIYLPPLRERRTDILLLAEHFLEEFNKKYNKQIRRISTPAIDLLVKYHWPGNVRELKNCIERAVIICDENVIRCYHLPPTLQTAESTQTQKGNSLKLAVENLEREMIIEALKVTKGNCSQAAKRLDTTLRILNYKIKKYGIDPSMFKIKI</sequence>
<evidence type="ECO:0000256" key="12">
    <source>
        <dbReference type="RuleBase" id="RU368029"/>
    </source>
</evidence>
<dbReference type="PROSITE" id="PS00688">
    <property type="entry name" value="SIGMA54_INTERACT_3"/>
    <property type="match status" value="1"/>
</dbReference>
<dbReference type="InterPro" id="IPR027417">
    <property type="entry name" value="P-loop_NTPase"/>
</dbReference>
<protein>
    <recommendedName>
        <fullName evidence="3 12">Nif-specific regulatory protein</fullName>
    </recommendedName>
</protein>
<organism evidence="15">
    <name type="scientific">Desulfofervidus auxilii</name>
    <dbReference type="NCBI Taxonomy" id="1621989"/>
    <lineage>
        <taxon>Bacteria</taxon>
        <taxon>Pseudomonadati</taxon>
        <taxon>Thermodesulfobacteriota</taxon>
        <taxon>Candidatus Desulfofervidia</taxon>
        <taxon>Candidatus Desulfofervidales</taxon>
        <taxon>Candidatus Desulfofervidaceae</taxon>
        <taxon>Candidatus Desulfofervidus</taxon>
    </lineage>
</organism>
<dbReference type="InterPro" id="IPR003593">
    <property type="entry name" value="AAA+_ATPase"/>
</dbReference>
<evidence type="ECO:0000256" key="6">
    <source>
        <dbReference type="ARBA" id="ARBA00023012"/>
    </source>
</evidence>
<keyword evidence="11 12" id="KW-0535">Nitrogen fixation</keyword>
<feature type="coiled-coil region" evidence="13">
    <location>
        <begin position="155"/>
        <end position="185"/>
    </location>
</feature>
<dbReference type="Gene3D" id="1.10.8.60">
    <property type="match status" value="1"/>
</dbReference>
<evidence type="ECO:0000313" key="15">
    <source>
        <dbReference type="EMBL" id="HDD44512.1"/>
    </source>
</evidence>
<comment type="subunit">
    <text evidence="2 12">Interacts with sigma-54.</text>
</comment>
<name>A0A7C0YAD7_DESA2</name>
<dbReference type="AlphaFoldDB" id="A0A7C0YAD7"/>
<dbReference type="Gene3D" id="1.10.10.60">
    <property type="entry name" value="Homeodomain-like"/>
    <property type="match status" value="1"/>
</dbReference>
<evidence type="ECO:0000256" key="8">
    <source>
        <dbReference type="ARBA" id="ARBA00023125"/>
    </source>
</evidence>
<dbReference type="NCBIfam" id="TIGR01817">
    <property type="entry name" value="nifA"/>
    <property type="match status" value="1"/>
</dbReference>
<comment type="function">
    <text evidence="1 12">Required for activation of most nif operons, which are directly involved in nitrogen fixation.</text>
</comment>
<keyword evidence="4" id="KW-0547">Nucleotide-binding</keyword>
<dbReference type="PRINTS" id="PR01590">
    <property type="entry name" value="HTHFIS"/>
</dbReference>
<evidence type="ECO:0000259" key="14">
    <source>
        <dbReference type="PROSITE" id="PS50045"/>
    </source>
</evidence>
<evidence type="ECO:0000256" key="2">
    <source>
        <dbReference type="ARBA" id="ARBA00011135"/>
    </source>
</evidence>
<proteinExistence type="predicted"/>
<dbReference type="InterPro" id="IPR029016">
    <property type="entry name" value="GAF-like_dom_sf"/>
</dbReference>
<dbReference type="Proteomes" id="UP000886289">
    <property type="component" value="Unassembled WGS sequence"/>
</dbReference>
<dbReference type="Gene3D" id="3.40.50.300">
    <property type="entry name" value="P-loop containing nucleotide triphosphate hydrolases"/>
    <property type="match status" value="1"/>
</dbReference>
<dbReference type="GO" id="GO:0005524">
    <property type="term" value="F:ATP binding"/>
    <property type="evidence" value="ECO:0007669"/>
    <property type="project" value="UniProtKB-KW"/>
</dbReference>
<keyword evidence="7 12" id="KW-0805">Transcription regulation</keyword>
<evidence type="ECO:0000256" key="5">
    <source>
        <dbReference type="ARBA" id="ARBA00022840"/>
    </source>
</evidence>
<keyword evidence="8 12" id="KW-0238">DNA-binding</keyword>
<dbReference type="InterPro" id="IPR003018">
    <property type="entry name" value="GAF"/>
</dbReference>
<dbReference type="PROSITE" id="PS50045">
    <property type="entry name" value="SIGMA54_INTERACT_4"/>
    <property type="match status" value="1"/>
</dbReference>
<dbReference type="InterPro" id="IPR002197">
    <property type="entry name" value="HTH_Fis"/>
</dbReference>
<dbReference type="Pfam" id="PF01590">
    <property type="entry name" value="GAF"/>
    <property type="match status" value="1"/>
</dbReference>
<dbReference type="Pfam" id="PF02954">
    <property type="entry name" value="HTH_8"/>
    <property type="match status" value="1"/>
</dbReference>
<dbReference type="PANTHER" id="PTHR32071:SF57">
    <property type="entry name" value="C4-DICARBOXYLATE TRANSPORT TRANSCRIPTIONAL REGULATORY PROTEIN DCTD"/>
    <property type="match status" value="1"/>
</dbReference>
<dbReference type="CDD" id="cd00009">
    <property type="entry name" value="AAA"/>
    <property type="match status" value="1"/>
</dbReference>
<evidence type="ECO:0000256" key="3">
    <source>
        <dbReference type="ARBA" id="ARBA00015308"/>
    </source>
</evidence>
<evidence type="ECO:0000256" key="10">
    <source>
        <dbReference type="ARBA" id="ARBA00023163"/>
    </source>
</evidence>
<reference evidence="15" key="1">
    <citation type="journal article" date="2020" name="mSystems">
        <title>Genome- and Community-Level Interaction Insights into Carbon Utilization and Element Cycling Functions of Hydrothermarchaeota in Hydrothermal Sediment.</title>
        <authorList>
            <person name="Zhou Z."/>
            <person name="Liu Y."/>
            <person name="Xu W."/>
            <person name="Pan J."/>
            <person name="Luo Z.H."/>
            <person name="Li M."/>
        </authorList>
    </citation>
    <scope>NUCLEOTIDE SEQUENCE [LARGE SCALE GENOMIC DNA]</scope>
    <source>
        <strain evidence="15">HyVt-233</strain>
    </source>
</reference>
<dbReference type="SUPFAM" id="SSF46689">
    <property type="entry name" value="Homeodomain-like"/>
    <property type="match status" value="1"/>
</dbReference>